<dbReference type="InterPro" id="IPR039425">
    <property type="entry name" value="RNA_pol_sigma-70-like"/>
</dbReference>
<keyword evidence="3" id="KW-0731">Sigma factor</keyword>
<dbReference type="PANTHER" id="PTHR43133">
    <property type="entry name" value="RNA POLYMERASE ECF-TYPE SIGMA FACTO"/>
    <property type="match status" value="1"/>
</dbReference>
<keyword evidence="8" id="KW-1185">Reference proteome</keyword>
<dbReference type="Gene3D" id="1.10.1740.10">
    <property type="match status" value="1"/>
</dbReference>
<feature type="domain" description="RNA polymerase sigma factor 70 region 4 type 2" evidence="6">
    <location>
        <begin position="120"/>
        <end position="171"/>
    </location>
</feature>
<evidence type="ECO:0000259" key="5">
    <source>
        <dbReference type="Pfam" id="PF04542"/>
    </source>
</evidence>
<comment type="similarity">
    <text evidence="1">Belongs to the sigma-70 factor family. ECF subfamily.</text>
</comment>
<evidence type="ECO:0000313" key="7">
    <source>
        <dbReference type="EMBL" id="MDN4165844.1"/>
    </source>
</evidence>
<protein>
    <submittedName>
        <fullName evidence="7">RNA polymerase sigma factor</fullName>
    </submittedName>
</protein>
<dbReference type="PANTHER" id="PTHR43133:SF46">
    <property type="entry name" value="RNA POLYMERASE SIGMA-70 FACTOR ECF SUBFAMILY"/>
    <property type="match status" value="1"/>
</dbReference>
<dbReference type="Proteomes" id="UP001168552">
    <property type="component" value="Unassembled WGS sequence"/>
</dbReference>
<name>A0ABT8F641_9BACT</name>
<gene>
    <name evidence="7" type="ORF">QWY31_10035</name>
</gene>
<dbReference type="Gene3D" id="1.10.10.10">
    <property type="entry name" value="Winged helix-like DNA-binding domain superfamily/Winged helix DNA-binding domain"/>
    <property type="match status" value="1"/>
</dbReference>
<evidence type="ECO:0000256" key="1">
    <source>
        <dbReference type="ARBA" id="ARBA00010641"/>
    </source>
</evidence>
<reference evidence="7" key="1">
    <citation type="submission" date="2023-06" db="EMBL/GenBank/DDBJ databases">
        <title>Cytophagales bacterium Strain LB-30, isolated from soil.</title>
        <authorList>
            <person name="Liu B."/>
        </authorList>
    </citation>
    <scope>NUCLEOTIDE SEQUENCE</scope>
    <source>
        <strain evidence="7">LB-30</strain>
    </source>
</reference>
<keyword evidence="2" id="KW-0805">Transcription regulation</keyword>
<dbReference type="InterPro" id="IPR013324">
    <property type="entry name" value="RNA_pol_sigma_r3/r4-like"/>
</dbReference>
<proteinExistence type="inferred from homology"/>
<comment type="caution">
    <text evidence="7">The sequence shown here is derived from an EMBL/GenBank/DDBJ whole genome shotgun (WGS) entry which is preliminary data.</text>
</comment>
<evidence type="ECO:0000259" key="6">
    <source>
        <dbReference type="Pfam" id="PF08281"/>
    </source>
</evidence>
<feature type="domain" description="RNA polymerase sigma-70 region 2" evidence="5">
    <location>
        <begin position="25"/>
        <end position="92"/>
    </location>
</feature>
<dbReference type="InterPro" id="IPR007627">
    <property type="entry name" value="RNA_pol_sigma70_r2"/>
</dbReference>
<dbReference type="InterPro" id="IPR014284">
    <property type="entry name" value="RNA_pol_sigma-70_dom"/>
</dbReference>
<dbReference type="EMBL" id="JAUHJS010000004">
    <property type="protein sequence ID" value="MDN4165844.1"/>
    <property type="molecule type" value="Genomic_DNA"/>
</dbReference>
<dbReference type="InterPro" id="IPR036388">
    <property type="entry name" value="WH-like_DNA-bd_sf"/>
</dbReference>
<dbReference type="NCBIfam" id="TIGR02937">
    <property type="entry name" value="sigma70-ECF"/>
    <property type="match status" value="1"/>
</dbReference>
<dbReference type="InterPro" id="IPR013249">
    <property type="entry name" value="RNA_pol_sigma70_r4_t2"/>
</dbReference>
<dbReference type="SUPFAM" id="SSF88659">
    <property type="entry name" value="Sigma3 and sigma4 domains of RNA polymerase sigma factors"/>
    <property type="match status" value="1"/>
</dbReference>
<sequence>MSVDPKEKELLEGCKAGKPAAQKALYTRFAGEMLVVCMRYTKSKSEAEDILQEAFIRIFRSVEGFRGESSLFFWVKRIVVNTALNHYRKNKRHLYLVSDESEEYEQVSPQSLLADMHWKDLLLMIQELPWGCQQIFNLYAIEGYTHKEIAEMLEISEGTSKSQFSRARQLLQARIGKEKSRNYGTAG</sequence>
<dbReference type="Pfam" id="PF04542">
    <property type="entry name" value="Sigma70_r2"/>
    <property type="match status" value="1"/>
</dbReference>
<keyword evidence="4" id="KW-0804">Transcription</keyword>
<accession>A0ABT8F641</accession>
<dbReference type="RefSeq" id="WP_320004376.1">
    <property type="nucleotide sequence ID" value="NZ_JAUHJS010000004.1"/>
</dbReference>
<dbReference type="InterPro" id="IPR013325">
    <property type="entry name" value="RNA_pol_sigma_r2"/>
</dbReference>
<organism evidence="7 8">
    <name type="scientific">Shiella aurantiaca</name>
    <dbReference type="NCBI Taxonomy" id="3058365"/>
    <lineage>
        <taxon>Bacteria</taxon>
        <taxon>Pseudomonadati</taxon>
        <taxon>Bacteroidota</taxon>
        <taxon>Cytophagia</taxon>
        <taxon>Cytophagales</taxon>
        <taxon>Shiellaceae</taxon>
        <taxon>Shiella</taxon>
    </lineage>
</organism>
<evidence type="ECO:0000256" key="4">
    <source>
        <dbReference type="ARBA" id="ARBA00023163"/>
    </source>
</evidence>
<dbReference type="Pfam" id="PF08281">
    <property type="entry name" value="Sigma70_r4_2"/>
    <property type="match status" value="1"/>
</dbReference>
<evidence type="ECO:0000256" key="3">
    <source>
        <dbReference type="ARBA" id="ARBA00023082"/>
    </source>
</evidence>
<evidence type="ECO:0000256" key="2">
    <source>
        <dbReference type="ARBA" id="ARBA00023015"/>
    </source>
</evidence>
<dbReference type="SUPFAM" id="SSF88946">
    <property type="entry name" value="Sigma2 domain of RNA polymerase sigma factors"/>
    <property type="match status" value="1"/>
</dbReference>
<evidence type="ECO:0000313" key="8">
    <source>
        <dbReference type="Proteomes" id="UP001168552"/>
    </source>
</evidence>